<accession>A0A644WIU0</accession>
<protein>
    <submittedName>
        <fullName evidence="1">Uncharacterized protein</fullName>
    </submittedName>
</protein>
<proteinExistence type="predicted"/>
<evidence type="ECO:0000313" key="1">
    <source>
        <dbReference type="EMBL" id="MPM03431.1"/>
    </source>
</evidence>
<name>A0A644WIU0_9ZZZZ</name>
<comment type="caution">
    <text evidence="1">The sequence shown here is derived from an EMBL/GenBank/DDBJ whole genome shotgun (WGS) entry which is preliminary data.</text>
</comment>
<organism evidence="1">
    <name type="scientific">bioreactor metagenome</name>
    <dbReference type="NCBI Taxonomy" id="1076179"/>
    <lineage>
        <taxon>unclassified sequences</taxon>
        <taxon>metagenomes</taxon>
        <taxon>ecological metagenomes</taxon>
    </lineage>
</organism>
<gene>
    <name evidence="1" type="ORF">SDC9_49698</name>
</gene>
<dbReference type="AlphaFoldDB" id="A0A644WIU0"/>
<reference evidence="1" key="1">
    <citation type="submission" date="2019-08" db="EMBL/GenBank/DDBJ databases">
        <authorList>
            <person name="Kucharzyk K."/>
            <person name="Murdoch R.W."/>
            <person name="Higgins S."/>
            <person name="Loffler F."/>
        </authorList>
    </citation>
    <scope>NUCLEOTIDE SEQUENCE</scope>
</reference>
<sequence length="66" mass="7062">MGPEPRLCEIAAGPAQVGPVVPWSHETGFDLDRHGEGVQVKIHLAHLALAMKPAIVVEALAWHLGH</sequence>
<dbReference type="EMBL" id="VSSQ01000952">
    <property type="protein sequence ID" value="MPM03431.1"/>
    <property type="molecule type" value="Genomic_DNA"/>
</dbReference>